<dbReference type="GO" id="GO:0005886">
    <property type="term" value="C:plasma membrane"/>
    <property type="evidence" value="ECO:0007669"/>
    <property type="project" value="TreeGrafter"/>
</dbReference>
<dbReference type="InterPro" id="IPR007507">
    <property type="entry name" value="Glycos_transf_N"/>
</dbReference>
<evidence type="ECO:0000259" key="10">
    <source>
        <dbReference type="Pfam" id="PF04028"/>
    </source>
</evidence>
<dbReference type="GO" id="GO:0043842">
    <property type="term" value="F:Kdo transferase activity"/>
    <property type="evidence" value="ECO:0007669"/>
    <property type="project" value="UniProtKB-EC"/>
</dbReference>
<dbReference type="FunFam" id="3.40.50.11720:FF:000001">
    <property type="entry name" value="3-deoxy-D-manno-octulosonic acid transferase"/>
    <property type="match status" value="1"/>
</dbReference>
<sequence length="696" mass="74999">MQRLMTSASPKPEKFLRRVQQSDLFMDRISGLAAGHVRMVLATSKVIRDPVDTDARLLSHHPSIVAMWHGQFLCMPLIKPKTMPVSNMVAKHADGEMIGRTLLHFDMGLIRGAGAGDSGKDRGGAGALRAALKALKGGTTVAMTTDIPPGPARVAGLGIVTIARMSGRPILPTAVATGRFLTLPTWSRMTINLPFTRLAMVVGDPIHVPRDADEAELERYRQLVEDAMNTATVRAYELAGGNVIRTLPDEKRPPRKSGFLLSAYRGATWAARPAAMTILKRRAARGKEVPERLGERLGIASAPRPEGSLAWFHAASVGETNSVLALMNELKRRNPTLNLLLTTITATSAKIAKERLPEGAIHQFVPLDNPIFCKRFIEHWHPDLGLFVESEIWPNLIVEASDAGVPLALVNGRMSQRSTQRWRRLSSLSQPVFSRFDLVLTQNRRIAKRLKSLGARKIVVTGNLKYDAPPPPVDARALDDLRRAIGERPVFLAASTHPGEDEIVLRAAETLRAAVPSLLTVIAPRHPERGGDVAALAAARGDTVARRSAGDAIADTTHIYVADTIGELGLFYTLADAAFVGGSLVEHGGQNPIEAIKLGAAILSGPHTFNFTETYETLGRFEGFRLVHDAAEIAVAARQIFEDAEAAAHAKRNAAAAITTLGGALEKTLEALAPWLPASAPGDAAPQPELLPHDAP</sequence>
<dbReference type="Gene3D" id="3.40.50.11720">
    <property type="entry name" value="3-Deoxy-D-manno-octulosonic-acid transferase, N-terminal domain"/>
    <property type="match status" value="1"/>
</dbReference>
<feature type="active site" description="Proton acceptor" evidence="8">
    <location>
        <position position="319"/>
    </location>
</feature>
<gene>
    <name evidence="12" type="ORF">JDN41_07090</name>
</gene>
<reference evidence="12 13" key="1">
    <citation type="submission" date="2020-12" db="EMBL/GenBank/DDBJ databases">
        <title>Revised draft genomes of Rhodomicrobium vannielii ATCC 17100 and Rhodomicrobium udaipurense JA643.</title>
        <authorList>
            <person name="Conners E.M."/>
            <person name="Davenport E.J."/>
            <person name="Bose A."/>
        </authorList>
    </citation>
    <scope>NUCLEOTIDE SEQUENCE [LARGE SCALE GENOMIC DNA]</scope>
    <source>
        <strain evidence="12 13">JA643</strain>
    </source>
</reference>
<dbReference type="AlphaFoldDB" id="A0A8I1GA36"/>
<evidence type="ECO:0000256" key="2">
    <source>
        <dbReference type="ARBA" id="ARBA00004713"/>
    </source>
</evidence>
<dbReference type="EC" id="2.4.99.12" evidence="3"/>
<keyword evidence="5" id="KW-0808">Transferase</keyword>
<dbReference type="InterPro" id="IPR038107">
    <property type="entry name" value="Glycos_transf_N_sf"/>
</dbReference>
<comment type="caution">
    <text evidence="12">The sequence shown here is derived from an EMBL/GenBank/DDBJ whole genome shotgun (WGS) entry which is preliminary data.</text>
</comment>
<dbReference type="InterPro" id="IPR039901">
    <property type="entry name" value="Kdotransferase"/>
</dbReference>
<dbReference type="GO" id="GO:0009245">
    <property type="term" value="P:lipid A biosynthetic process"/>
    <property type="evidence" value="ECO:0007669"/>
    <property type="project" value="TreeGrafter"/>
</dbReference>
<dbReference type="PANTHER" id="PTHR42755">
    <property type="entry name" value="3-DEOXY-MANNO-OCTULOSONATE CYTIDYLYLTRANSFERASE"/>
    <property type="match status" value="1"/>
</dbReference>
<name>A0A8I1GA36_9HYPH</name>
<evidence type="ECO:0000313" key="13">
    <source>
        <dbReference type="Proteomes" id="UP000623250"/>
    </source>
</evidence>
<proteinExistence type="predicted"/>
<feature type="domain" description="DUF374" evidence="10">
    <location>
        <begin position="80"/>
        <end position="152"/>
    </location>
</feature>
<keyword evidence="13" id="KW-1185">Reference proteome</keyword>
<evidence type="ECO:0000256" key="3">
    <source>
        <dbReference type="ARBA" id="ARBA00012621"/>
    </source>
</evidence>
<dbReference type="Proteomes" id="UP000623250">
    <property type="component" value="Unassembled WGS sequence"/>
</dbReference>
<dbReference type="EMBL" id="JAEMUK010000013">
    <property type="protein sequence ID" value="MBJ7543318.1"/>
    <property type="molecule type" value="Genomic_DNA"/>
</dbReference>
<evidence type="ECO:0000256" key="5">
    <source>
        <dbReference type="ARBA" id="ARBA00022679"/>
    </source>
</evidence>
<feature type="site" description="Transition state stabilizer" evidence="9">
    <location>
        <position position="389"/>
    </location>
</feature>
<evidence type="ECO:0000313" key="12">
    <source>
        <dbReference type="EMBL" id="MBJ7543318.1"/>
    </source>
</evidence>
<feature type="domain" description="3-deoxy-D-manno-octulosonic-acid transferase N-terminal" evidence="11">
    <location>
        <begin position="291"/>
        <end position="468"/>
    </location>
</feature>
<evidence type="ECO:0000256" key="1">
    <source>
        <dbReference type="ARBA" id="ARBA00003394"/>
    </source>
</evidence>
<comment type="catalytic activity">
    <reaction evidence="7">
        <text>lipid IVA (E. coli) + CMP-3-deoxy-beta-D-manno-octulosonate = alpha-Kdo-(2-&gt;6)-lipid IVA (E. coli) + CMP + H(+)</text>
        <dbReference type="Rhea" id="RHEA:28066"/>
        <dbReference type="ChEBI" id="CHEBI:15378"/>
        <dbReference type="ChEBI" id="CHEBI:58603"/>
        <dbReference type="ChEBI" id="CHEBI:60364"/>
        <dbReference type="ChEBI" id="CHEBI:60377"/>
        <dbReference type="ChEBI" id="CHEBI:85987"/>
        <dbReference type="EC" id="2.4.99.12"/>
    </reaction>
</comment>
<dbReference type="GO" id="GO:0009244">
    <property type="term" value="P:lipopolysaccharide core region biosynthetic process"/>
    <property type="evidence" value="ECO:0007669"/>
    <property type="project" value="UniProtKB-UniPathway"/>
</dbReference>
<comment type="pathway">
    <text evidence="2">Bacterial outer membrane biogenesis; LPS core biosynthesis.</text>
</comment>
<dbReference type="PANTHER" id="PTHR42755:SF1">
    <property type="entry name" value="3-DEOXY-D-MANNO-OCTULOSONIC ACID TRANSFERASE, MITOCHONDRIAL-RELATED"/>
    <property type="match status" value="1"/>
</dbReference>
<evidence type="ECO:0000256" key="9">
    <source>
        <dbReference type="PIRSR" id="PIRSR639901-2"/>
    </source>
</evidence>
<dbReference type="Gene3D" id="3.40.50.2000">
    <property type="entry name" value="Glycogen Phosphorylase B"/>
    <property type="match status" value="1"/>
</dbReference>
<evidence type="ECO:0000256" key="8">
    <source>
        <dbReference type="PIRSR" id="PIRSR639901-1"/>
    </source>
</evidence>
<dbReference type="Pfam" id="PF04028">
    <property type="entry name" value="DUF374"/>
    <property type="match status" value="1"/>
</dbReference>
<organism evidence="12 13">
    <name type="scientific">Rhodomicrobium udaipurense</name>
    <dbReference type="NCBI Taxonomy" id="1202716"/>
    <lineage>
        <taxon>Bacteria</taxon>
        <taxon>Pseudomonadati</taxon>
        <taxon>Pseudomonadota</taxon>
        <taxon>Alphaproteobacteria</taxon>
        <taxon>Hyphomicrobiales</taxon>
        <taxon>Hyphomicrobiaceae</taxon>
        <taxon>Rhodomicrobium</taxon>
    </lineage>
</organism>
<evidence type="ECO:0000259" key="11">
    <source>
        <dbReference type="Pfam" id="PF04413"/>
    </source>
</evidence>
<dbReference type="InterPro" id="IPR007172">
    <property type="entry name" value="DUF374"/>
</dbReference>
<evidence type="ECO:0000256" key="7">
    <source>
        <dbReference type="ARBA" id="ARBA00049183"/>
    </source>
</evidence>
<comment type="function">
    <text evidence="1">Involved in lipopolysaccharide (LPS) biosynthesis. Catalyzes the transfer of 3-deoxy-D-manno-octulosonate (Kdo) residue(s) from CMP-Kdo to lipid IV(A), the tetraacyldisaccharide-1,4'-bisphosphate precursor of lipid A.</text>
</comment>
<dbReference type="UniPathway" id="UPA00958"/>
<evidence type="ECO:0000256" key="6">
    <source>
        <dbReference type="ARBA" id="ARBA00031445"/>
    </source>
</evidence>
<evidence type="ECO:0000256" key="4">
    <source>
        <dbReference type="ARBA" id="ARBA00019077"/>
    </source>
</evidence>
<accession>A0A8I1GA36</accession>
<protein>
    <recommendedName>
        <fullName evidence="4">3-deoxy-D-manno-octulosonic acid transferase</fullName>
        <ecNumber evidence="3">2.4.99.12</ecNumber>
    </recommendedName>
    <alternativeName>
        <fullName evidence="6">Lipid IV(A) 3-deoxy-D-manno-octulosonic acid transferase</fullName>
    </alternativeName>
</protein>
<dbReference type="CDD" id="cd07983">
    <property type="entry name" value="LPLAT_DUF374-like"/>
    <property type="match status" value="1"/>
</dbReference>
<feature type="site" description="Transition state stabilizer" evidence="9">
    <location>
        <position position="465"/>
    </location>
</feature>
<dbReference type="Pfam" id="PF04413">
    <property type="entry name" value="Glycos_transf_N"/>
    <property type="match status" value="1"/>
</dbReference>